<protein>
    <submittedName>
        <fullName evidence="7">UDP-2,3-diacylglucosamine diphosphatase</fullName>
    </submittedName>
</protein>
<accession>A0A8J6PHB0</accession>
<dbReference type="GO" id="GO:0009245">
    <property type="term" value="P:lipid A biosynthetic process"/>
    <property type="evidence" value="ECO:0007669"/>
    <property type="project" value="TreeGrafter"/>
</dbReference>
<evidence type="ECO:0000259" key="6">
    <source>
        <dbReference type="Pfam" id="PF00149"/>
    </source>
</evidence>
<keyword evidence="2" id="KW-0997">Cell inner membrane</keyword>
<dbReference type="InterPro" id="IPR029052">
    <property type="entry name" value="Metallo-depent_PP-like"/>
</dbReference>
<evidence type="ECO:0000256" key="5">
    <source>
        <dbReference type="ARBA" id="ARBA00023211"/>
    </source>
</evidence>
<evidence type="ECO:0000256" key="1">
    <source>
        <dbReference type="ARBA" id="ARBA00022475"/>
    </source>
</evidence>
<dbReference type="SUPFAM" id="SSF56300">
    <property type="entry name" value="Metallo-dependent phosphatases"/>
    <property type="match status" value="1"/>
</dbReference>
<dbReference type="Pfam" id="PF00149">
    <property type="entry name" value="Metallophos"/>
    <property type="match status" value="1"/>
</dbReference>
<reference evidence="7" key="1">
    <citation type="submission" date="2020-09" db="EMBL/GenBank/DDBJ databases">
        <title>Genome seq and assembly of Tianweitania sp.</title>
        <authorList>
            <person name="Chhetri G."/>
        </authorList>
    </citation>
    <scope>NUCLEOTIDE SEQUENCE</scope>
    <source>
        <strain evidence="7">Rool2</strain>
    </source>
</reference>
<dbReference type="GO" id="GO:0016020">
    <property type="term" value="C:membrane"/>
    <property type="evidence" value="ECO:0007669"/>
    <property type="project" value="GOC"/>
</dbReference>
<keyword evidence="8" id="KW-1185">Reference proteome</keyword>
<dbReference type="Proteomes" id="UP000643405">
    <property type="component" value="Unassembled WGS sequence"/>
</dbReference>
<evidence type="ECO:0000256" key="2">
    <source>
        <dbReference type="ARBA" id="ARBA00022519"/>
    </source>
</evidence>
<dbReference type="GO" id="GO:0008758">
    <property type="term" value="F:UDP-2,3-diacylglucosamine hydrolase activity"/>
    <property type="evidence" value="ECO:0007669"/>
    <property type="project" value="TreeGrafter"/>
</dbReference>
<evidence type="ECO:0000256" key="3">
    <source>
        <dbReference type="ARBA" id="ARBA00022723"/>
    </source>
</evidence>
<dbReference type="RefSeq" id="WP_188163432.1">
    <property type="nucleotide sequence ID" value="NZ_JACVVX010000001.1"/>
</dbReference>
<comment type="caution">
    <text evidence="7">The sequence shown here is derived from an EMBL/GenBank/DDBJ whole genome shotgun (WGS) entry which is preliminary data.</text>
</comment>
<dbReference type="InterPro" id="IPR043461">
    <property type="entry name" value="LpxH-like"/>
</dbReference>
<gene>
    <name evidence="7" type="ORF">ICI42_05220</name>
</gene>
<sequence>MASTAIHESSDQADAPSFRTLFLSDVHLGTRFCQAEALLEFLRQHDAETIYLVGDIVDGWQLKSSWYWPQAHNDVVQKLMRKARKGARIVYVPGNHDEFLREFRGVNFGEIEIHETIVHEAADGKRYLVIHGDVFDVVMRHAKWLALLGDGAYQLAMWLNRYVNIARRRLGFTYWSLSAWAKMRVKNAVNFIGKFETVVADEAARQGVDGVICGHIHSAAHREIDGLAYINTGDWVESCTAVVEHHDGRMELIDWSVLSRTLNQQRSLAALPWRRKAAA</sequence>
<proteinExistence type="predicted"/>
<keyword evidence="1" id="KW-1003">Cell membrane</keyword>
<organism evidence="7 8">
    <name type="scientific">Oryzicola mucosus</name>
    <dbReference type="NCBI Taxonomy" id="2767425"/>
    <lineage>
        <taxon>Bacteria</taxon>
        <taxon>Pseudomonadati</taxon>
        <taxon>Pseudomonadota</taxon>
        <taxon>Alphaproteobacteria</taxon>
        <taxon>Hyphomicrobiales</taxon>
        <taxon>Phyllobacteriaceae</taxon>
        <taxon>Oryzicola</taxon>
    </lineage>
</organism>
<dbReference type="InterPro" id="IPR004843">
    <property type="entry name" value="Calcineurin-like_PHP"/>
</dbReference>
<keyword evidence="4" id="KW-0472">Membrane</keyword>
<evidence type="ECO:0000313" key="8">
    <source>
        <dbReference type="Proteomes" id="UP000643405"/>
    </source>
</evidence>
<dbReference type="PANTHER" id="PTHR34990:SF2">
    <property type="entry name" value="BLL8164 PROTEIN"/>
    <property type="match status" value="1"/>
</dbReference>
<evidence type="ECO:0000256" key="4">
    <source>
        <dbReference type="ARBA" id="ARBA00023136"/>
    </source>
</evidence>
<dbReference type="GO" id="GO:0046872">
    <property type="term" value="F:metal ion binding"/>
    <property type="evidence" value="ECO:0007669"/>
    <property type="project" value="UniProtKB-KW"/>
</dbReference>
<dbReference type="Gene3D" id="3.60.21.10">
    <property type="match status" value="1"/>
</dbReference>
<dbReference type="EMBL" id="JACVVX010000001">
    <property type="protein sequence ID" value="MBD0414048.1"/>
    <property type="molecule type" value="Genomic_DNA"/>
</dbReference>
<keyword evidence="3" id="KW-0479">Metal-binding</keyword>
<dbReference type="PANTHER" id="PTHR34990">
    <property type="entry name" value="UDP-2,3-DIACYLGLUCOSAMINE HYDROLASE-RELATED"/>
    <property type="match status" value="1"/>
</dbReference>
<dbReference type="AlphaFoldDB" id="A0A8J6PHB0"/>
<name>A0A8J6PHB0_9HYPH</name>
<dbReference type="CDD" id="cd07398">
    <property type="entry name" value="MPP_YbbF-LpxH"/>
    <property type="match status" value="1"/>
</dbReference>
<keyword evidence="5" id="KW-0464">Manganese</keyword>
<evidence type="ECO:0000313" key="7">
    <source>
        <dbReference type="EMBL" id="MBD0414048.1"/>
    </source>
</evidence>
<feature type="domain" description="Calcineurin-like phosphoesterase" evidence="6">
    <location>
        <begin position="18"/>
        <end position="218"/>
    </location>
</feature>